<dbReference type="SUPFAM" id="SSF46689">
    <property type="entry name" value="Homeodomain-like"/>
    <property type="match status" value="1"/>
</dbReference>
<dbReference type="Gene3D" id="1.10.10.60">
    <property type="entry name" value="Homeodomain-like"/>
    <property type="match status" value="1"/>
</dbReference>
<evidence type="ECO:0000313" key="7">
    <source>
        <dbReference type="Proteomes" id="UP000641932"/>
    </source>
</evidence>
<dbReference type="InterPro" id="IPR009057">
    <property type="entry name" value="Homeodomain-like_sf"/>
</dbReference>
<dbReference type="InterPro" id="IPR001647">
    <property type="entry name" value="HTH_TetR"/>
</dbReference>
<keyword evidence="2 4" id="KW-0238">DNA-binding</keyword>
<evidence type="ECO:0000259" key="5">
    <source>
        <dbReference type="PROSITE" id="PS50977"/>
    </source>
</evidence>
<reference evidence="6" key="1">
    <citation type="journal article" date="2014" name="Int. J. Syst. Evol. Microbiol.">
        <title>Complete genome sequence of Corynebacterium casei LMG S-19264T (=DSM 44701T), isolated from a smear-ripened cheese.</title>
        <authorList>
            <consortium name="US DOE Joint Genome Institute (JGI-PGF)"/>
            <person name="Walter F."/>
            <person name="Albersmeier A."/>
            <person name="Kalinowski J."/>
            <person name="Ruckert C."/>
        </authorList>
    </citation>
    <scope>NUCLEOTIDE SEQUENCE</scope>
    <source>
        <strain evidence="6">CGMCC 4.7201</strain>
    </source>
</reference>
<sequence>MAREDLVEQRRRDITLAAFKVFAQRGYHETGIADIARELGVGHGTFYRYFANKRDIVARVVDMAVERIAEVVASESPELAQTVEEYRAQVERIGRALFDLFIDDPQLARIFFFESAGVDRELSEHMLETNEVFGAVTERYLENGVSKGFLRADLDIPVTARAINGMIFAGALAAFRSGSPASVRDRWSRAVADLIIGGARA</sequence>
<reference evidence="6" key="2">
    <citation type="submission" date="2020-09" db="EMBL/GenBank/DDBJ databases">
        <authorList>
            <person name="Sun Q."/>
            <person name="Zhou Y."/>
        </authorList>
    </citation>
    <scope>NUCLEOTIDE SEQUENCE</scope>
    <source>
        <strain evidence="6">CGMCC 4.7201</strain>
    </source>
</reference>
<dbReference type="Pfam" id="PF00440">
    <property type="entry name" value="TetR_N"/>
    <property type="match status" value="1"/>
</dbReference>
<gene>
    <name evidence="6" type="ORF">GCM10012280_34270</name>
</gene>
<dbReference type="PRINTS" id="PR00455">
    <property type="entry name" value="HTHTETR"/>
</dbReference>
<evidence type="ECO:0000256" key="4">
    <source>
        <dbReference type="PROSITE-ProRule" id="PRU00335"/>
    </source>
</evidence>
<comment type="caution">
    <text evidence="6">The sequence shown here is derived from an EMBL/GenBank/DDBJ whole genome shotgun (WGS) entry which is preliminary data.</text>
</comment>
<evidence type="ECO:0000313" key="6">
    <source>
        <dbReference type="EMBL" id="GGO89928.1"/>
    </source>
</evidence>
<dbReference type="GO" id="GO:0003700">
    <property type="term" value="F:DNA-binding transcription factor activity"/>
    <property type="evidence" value="ECO:0007669"/>
    <property type="project" value="TreeGrafter"/>
</dbReference>
<dbReference type="RefSeq" id="WP_189132565.1">
    <property type="nucleotide sequence ID" value="NZ_BMMS01000014.1"/>
</dbReference>
<dbReference type="Proteomes" id="UP000641932">
    <property type="component" value="Unassembled WGS sequence"/>
</dbReference>
<feature type="domain" description="HTH tetR-type" evidence="5">
    <location>
        <begin position="8"/>
        <end position="68"/>
    </location>
</feature>
<keyword evidence="3" id="KW-0804">Transcription</keyword>
<proteinExistence type="predicted"/>
<evidence type="ECO:0000256" key="3">
    <source>
        <dbReference type="ARBA" id="ARBA00023163"/>
    </source>
</evidence>
<keyword evidence="1" id="KW-0805">Transcription regulation</keyword>
<dbReference type="InterPro" id="IPR050109">
    <property type="entry name" value="HTH-type_TetR-like_transc_reg"/>
</dbReference>
<accession>A0A917ZSW5</accession>
<feature type="DNA-binding region" description="H-T-H motif" evidence="4">
    <location>
        <begin position="31"/>
        <end position="50"/>
    </location>
</feature>
<name>A0A917ZSW5_9ACTN</name>
<dbReference type="AlphaFoldDB" id="A0A917ZSW5"/>
<dbReference type="PANTHER" id="PTHR30055">
    <property type="entry name" value="HTH-TYPE TRANSCRIPTIONAL REGULATOR RUTR"/>
    <property type="match status" value="1"/>
</dbReference>
<dbReference type="EMBL" id="BMMS01000014">
    <property type="protein sequence ID" value="GGO89928.1"/>
    <property type="molecule type" value="Genomic_DNA"/>
</dbReference>
<dbReference type="InterPro" id="IPR036271">
    <property type="entry name" value="Tet_transcr_reg_TetR-rel_C_sf"/>
</dbReference>
<dbReference type="PROSITE" id="PS50977">
    <property type="entry name" value="HTH_TETR_2"/>
    <property type="match status" value="1"/>
</dbReference>
<evidence type="ECO:0000256" key="2">
    <source>
        <dbReference type="ARBA" id="ARBA00023125"/>
    </source>
</evidence>
<dbReference type="SUPFAM" id="SSF48498">
    <property type="entry name" value="Tetracyclin repressor-like, C-terminal domain"/>
    <property type="match status" value="1"/>
</dbReference>
<evidence type="ECO:0000256" key="1">
    <source>
        <dbReference type="ARBA" id="ARBA00023015"/>
    </source>
</evidence>
<organism evidence="6 7">
    <name type="scientific">Wenjunlia tyrosinilytica</name>
    <dbReference type="NCBI Taxonomy" id="1544741"/>
    <lineage>
        <taxon>Bacteria</taxon>
        <taxon>Bacillati</taxon>
        <taxon>Actinomycetota</taxon>
        <taxon>Actinomycetes</taxon>
        <taxon>Kitasatosporales</taxon>
        <taxon>Streptomycetaceae</taxon>
        <taxon>Wenjunlia</taxon>
    </lineage>
</organism>
<keyword evidence="7" id="KW-1185">Reference proteome</keyword>
<dbReference type="Gene3D" id="1.10.357.10">
    <property type="entry name" value="Tetracycline Repressor, domain 2"/>
    <property type="match status" value="1"/>
</dbReference>
<protein>
    <submittedName>
        <fullName evidence="6">Transcriptional regulator, TetR family protein</fullName>
    </submittedName>
</protein>
<dbReference type="PANTHER" id="PTHR30055:SF234">
    <property type="entry name" value="HTH-TYPE TRANSCRIPTIONAL REGULATOR BETI"/>
    <property type="match status" value="1"/>
</dbReference>
<dbReference type="GO" id="GO:0000976">
    <property type="term" value="F:transcription cis-regulatory region binding"/>
    <property type="evidence" value="ECO:0007669"/>
    <property type="project" value="TreeGrafter"/>
</dbReference>